<dbReference type="PANTHER" id="PTHR35104:SF13">
    <property type="entry name" value="OS03G0807000 PROTEIN"/>
    <property type="match status" value="1"/>
</dbReference>
<organism evidence="1">
    <name type="scientific">Picea sitchensis</name>
    <name type="common">Sitka spruce</name>
    <name type="synonym">Pinus sitchensis</name>
    <dbReference type="NCBI Taxonomy" id="3332"/>
    <lineage>
        <taxon>Eukaryota</taxon>
        <taxon>Viridiplantae</taxon>
        <taxon>Streptophyta</taxon>
        <taxon>Embryophyta</taxon>
        <taxon>Tracheophyta</taxon>
        <taxon>Spermatophyta</taxon>
        <taxon>Pinopsida</taxon>
        <taxon>Pinidae</taxon>
        <taxon>Conifers I</taxon>
        <taxon>Pinales</taxon>
        <taxon>Pinaceae</taxon>
        <taxon>Picea</taxon>
    </lineage>
</organism>
<dbReference type="AlphaFoldDB" id="A9NNM9"/>
<name>A9NNM9_PICSI</name>
<reference evidence="1" key="1">
    <citation type="journal article" date="2008" name="BMC Genomics">
        <title>A conifer genomics resource of 200,000 spruce (Picea spp.) ESTs and 6,464 high-quality, sequence-finished full-length cDNAs for Sitka spruce (Picea sitchensis).</title>
        <authorList>
            <person name="Ralph S.G."/>
            <person name="Chun H.J."/>
            <person name="Kolosova N."/>
            <person name="Cooper D."/>
            <person name="Oddy C."/>
            <person name="Ritland C.E."/>
            <person name="Kirkpatrick R."/>
            <person name="Moore R."/>
            <person name="Barber S."/>
            <person name="Holt R.A."/>
            <person name="Jones S.J."/>
            <person name="Marra M.A."/>
            <person name="Douglas C.J."/>
            <person name="Ritland K."/>
            <person name="Bohlmann J."/>
        </authorList>
    </citation>
    <scope>NUCLEOTIDE SEQUENCE</scope>
    <source>
        <tissue evidence="1">Green portion of the leader tissue</tissue>
    </source>
</reference>
<sequence length="87" mass="9928">MVFNTPIIVSVATWSASACQSLSCNPERLSSDHVLSLLCCLPYRQLGRLVVCVWSFFCVWHQEFFLDSDDDYSESDSESYHNDSHSD</sequence>
<proteinExistence type="evidence at transcript level"/>
<evidence type="ECO:0000313" key="1">
    <source>
        <dbReference type="EMBL" id="ABK22240.1"/>
    </source>
</evidence>
<dbReference type="PANTHER" id="PTHR35104">
    <property type="entry name" value="OS03G0807000 PROTEIN"/>
    <property type="match status" value="1"/>
</dbReference>
<accession>A9NNM9</accession>
<dbReference type="EMBL" id="EF082889">
    <property type="protein sequence ID" value="ABK22240.1"/>
    <property type="molecule type" value="mRNA"/>
</dbReference>
<protein>
    <submittedName>
        <fullName evidence="1">Uncharacterized protein</fullName>
    </submittedName>
</protein>